<dbReference type="Proteomes" id="UP000001172">
    <property type="component" value="Chromosome"/>
</dbReference>
<keyword evidence="4" id="KW-1185">Reference proteome</keyword>
<proteinExistence type="predicted"/>
<dbReference type="AlphaFoldDB" id="Q5L188"/>
<dbReference type="EMBL" id="BA000043">
    <property type="protein sequence ID" value="BAD75292.1"/>
    <property type="molecule type" value="Genomic_DNA"/>
</dbReference>
<sequence>MMRNFLLLNNKERGKKLKKYVFLGISLFLTALGGAYFYFNIGEPITKSKSHEETTNTNENLSKKQSNDISAQENANEAISITHDFLNDLLGWGGAKTFDFKDNKENMGKLHTYIKEAISLASNETSIGFK</sequence>
<feature type="region of interest" description="Disordered" evidence="1">
    <location>
        <begin position="49"/>
        <end position="72"/>
    </location>
</feature>
<organism evidence="3 4">
    <name type="scientific">Geobacillus kaustophilus (strain HTA426)</name>
    <dbReference type="NCBI Taxonomy" id="235909"/>
    <lineage>
        <taxon>Bacteria</taxon>
        <taxon>Bacillati</taxon>
        <taxon>Bacillota</taxon>
        <taxon>Bacilli</taxon>
        <taxon>Bacillales</taxon>
        <taxon>Anoxybacillaceae</taxon>
        <taxon>Geobacillus</taxon>
        <taxon>Geobacillus thermoleovorans group</taxon>
    </lineage>
</organism>
<accession>Q5L188</accession>
<evidence type="ECO:0000313" key="3">
    <source>
        <dbReference type="EMBL" id="BAD75292.1"/>
    </source>
</evidence>
<keyword evidence="2" id="KW-1133">Transmembrane helix</keyword>
<dbReference type="PATRIC" id="fig|235909.7.peg.1103"/>
<evidence type="ECO:0000256" key="2">
    <source>
        <dbReference type="SAM" id="Phobius"/>
    </source>
</evidence>
<feature type="transmembrane region" description="Helical" evidence="2">
    <location>
        <begin position="20"/>
        <end position="39"/>
    </location>
</feature>
<evidence type="ECO:0000313" key="4">
    <source>
        <dbReference type="Proteomes" id="UP000001172"/>
    </source>
</evidence>
<evidence type="ECO:0000256" key="1">
    <source>
        <dbReference type="SAM" id="MobiDB-lite"/>
    </source>
</evidence>
<reference evidence="3 4" key="1">
    <citation type="journal article" date="2004" name="Nucleic Acids Res.">
        <title>Thermoadaptation trait revealed by the genome sequence of thermophilic Geobacillus kaustophilus.</title>
        <authorList>
            <person name="Takami H."/>
            <person name="Takaki Y."/>
            <person name="Chee G.J."/>
            <person name="Nishi S."/>
            <person name="Shimamura S."/>
            <person name="Suzuki H."/>
            <person name="Matsui S."/>
            <person name="Uchiyama I."/>
        </authorList>
    </citation>
    <scope>NUCLEOTIDE SEQUENCE [LARGE SCALE GENOMIC DNA]</scope>
    <source>
        <strain evidence="3 4">HTA426</strain>
    </source>
</reference>
<protein>
    <submittedName>
        <fullName evidence="3">Uncharacterized protein</fullName>
    </submittedName>
</protein>
<keyword evidence="2" id="KW-0472">Membrane</keyword>
<dbReference type="KEGG" id="gka:GK1007"/>
<name>Q5L188_GEOKA</name>
<dbReference type="HOGENOM" id="CLU_1935023_0_0_9"/>
<keyword evidence="2" id="KW-0812">Transmembrane</keyword>
<gene>
    <name evidence="3" type="ordered locus">GK1007</name>
</gene>